<protein>
    <submittedName>
        <fullName evidence="1">Esterase family protein</fullName>
    </submittedName>
</protein>
<dbReference type="Proteomes" id="UP001200271">
    <property type="component" value="Unassembled WGS sequence"/>
</dbReference>
<organism evidence="1 2">
    <name type="scientific">Staphylococcus aureus</name>
    <dbReference type="NCBI Taxonomy" id="1280"/>
    <lineage>
        <taxon>Bacteria</taxon>
        <taxon>Bacillati</taxon>
        <taxon>Bacillota</taxon>
        <taxon>Bacilli</taxon>
        <taxon>Bacillales</taxon>
        <taxon>Staphylococcaceae</taxon>
        <taxon>Staphylococcus</taxon>
    </lineage>
</organism>
<dbReference type="EMBL" id="JAIUEN010000240">
    <property type="protein sequence ID" value="MCE3363643.1"/>
    <property type="molecule type" value="Genomic_DNA"/>
</dbReference>
<feature type="non-terminal residue" evidence="1">
    <location>
        <position position="37"/>
    </location>
</feature>
<reference evidence="1" key="2">
    <citation type="submission" date="2023-08" db="EMBL/GenBank/DDBJ databases">
        <authorList>
            <person name="Zhao H."/>
            <person name="Wang X."/>
        </authorList>
    </citation>
    <scope>NUCLEOTIDE SEQUENCE</scope>
    <source>
        <strain evidence="1">NC-4</strain>
    </source>
</reference>
<sequence>MLEFKAGKINKHVLYSDILNRDVTLSIYLPESYNQLV</sequence>
<accession>A0AAW4YBD4</accession>
<dbReference type="AlphaFoldDB" id="A0AAW4YBD4"/>
<evidence type="ECO:0000313" key="2">
    <source>
        <dbReference type="Proteomes" id="UP001200271"/>
    </source>
</evidence>
<name>A0AAW4YBD4_STAAU</name>
<reference evidence="1" key="1">
    <citation type="journal article" date="2021" name="Front Med (Lausanne)">
        <title>The Prevalence and Determinants of Fusidic Acid Resistance Among Methicillin-Resistant Staphylococcus aureus Clinical Isolates in China.</title>
        <authorList>
            <person name="Zhao H."/>
            <person name="Wang X."/>
            <person name="Wang B."/>
            <person name="Xu Y."/>
            <person name="Rao L."/>
            <person name="Wan B."/>
            <person name="Guo Y."/>
            <person name="Wu X."/>
            <person name="Yu J."/>
            <person name="Chen L."/>
            <person name="Li M."/>
            <person name="Yu F."/>
        </authorList>
    </citation>
    <scope>NUCLEOTIDE SEQUENCE</scope>
    <source>
        <strain evidence="1">NC-4</strain>
    </source>
</reference>
<proteinExistence type="predicted"/>
<gene>
    <name evidence="1" type="ORF">LB359_15380</name>
</gene>
<comment type="caution">
    <text evidence="1">The sequence shown here is derived from an EMBL/GenBank/DDBJ whole genome shotgun (WGS) entry which is preliminary data.</text>
</comment>
<evidence type="ECO:0000313" key="1">
    <source>
        <dbReference type="EMBL" id="MCE3363643.1"/>
    </source>
</evidence>